<dbReference type="RefSeq" id="WP_010324311.1">
    <property type="nucleotide sequence ID" value="NZ_FTMN01000002.1"/>
</dbReference>
<gene>
    <name evidence="2" type="ORF">SAMN05421647_10298</name>
</gene>
<protein>
    <recommendedName>
        <fullName evidence="4">Nitrogen fixation protein FixH</fullName>
    </recommendedName>
</protein>
<accession>A0A1N6PXP7</accession>
<evidence type="ECO:0000256" key="1">
    <source>
        <dbReference type="SAM" id="Phobius"/>
    </source>
</evidence>
<feature type="transmembrane region" description="Helical" evidence="1">
    <location>
        <begin position="16"/>
        <end position="39"/>
    </location>
</feature>
<proteinExistence type="predicted"/>
<sequence length="171" mass="19816">MNTHEQATAPWFKQPWLWFVLAPLFAVFIYATIFMYIAVTTSDGVVKEDYYKVARGMNIDTSRQDQARNLEIQGDLKIDRMTGDVNLRLNGLLDSFPEQLRLNIIHPTHQKYDQTLTLRSVDGKGLYASSLQGKISSKRYLSLSPMDDNWQVRLEIEPPFDEQLNYTLKPQ</sequence>
<keyword evidence="3" id="KW-1185">Reference proteome</keyword>
<dbReference type="STRING" id="49186.SAMN05421647_10298"/>
<organism evidence="2 3">
    <name type="scientific">Marinobacterium stanieri</name>
    <dbReference type="NCBI Taxonomy" id="49186"/>
    <lineage>
        <taxon>Bacteria</taxon>
        <taxon>Pseudomonadati</taxon>
        <taxon>Pseudomonadota</taxon>
        <taxon>Gammaproteobacteria</taxon>
        <taxon>Oceanospirillales</taxon>
        <taxon>Oceanospirillaceae</taxon>
        <taxon>Marinobacterium</taxon>
    </lineage>
</organism>
<keyword evidence="1" id="KW-0472">Membrane</keyword>
<dbReference type="InterPro" id="IPR008620">
    <property type="entry name" value="FixH"/>
</dbReference>
<reference evidence="3" key="1">
    <citation type="submission" date="2017-01" db="EMBL/GenBank/DDBJ databases">
        <authorList>
            <person name="Varghese N."/>
            <person name="Submissions S."/>
        </authorList>
    </citation>
    <scope>NUCLEOTIDE SEQUENCE [LARGE SCALE GENOMIC DNA]</scope>
    <source>
        <strain evidence="3">DSM 7027</strain>
    </source>
</reference>
<dbReference type="Pfam" id="PF05751">
    <property type="entry name" value="FixH"/>
    <property type="match status" value="1"/>
</dbReference>
<dbReference type="AlphaFoldDB" id="A0A1N6PXP7"/>
<dbReference type="EMBL" id="FTMN01000002">
    <property type="protein sequence ID" value="SIQ08989.1"/>
    <property type="molecule type" value="Genomic_DNA"/>
</dbReference>
<evidence type="ECO:0000313" key="3">
    <source>
        <dbReference type="Proteomes" id="UP000186895"/>
    </source>
</evidence>
<keyword evidence="1" id="KW-0812">Transmembrane</keyword>
<dbReference type="eggNOG" id="COG3198">
    <property type="taxonomic scope" value="Bacteria"/>
</dbReference>
<keyword evidence="1" id="KW-1133">Transmembrane helix</keyword>
<evidence type="ECO:0000313" key="2">
    <source>
        <dbReference type="EMBL" id="SIQ08989.1"/>
    </source>
</evidence>
<evidence type="ECO:0008006" key="4">
    <source>
        <dbReference type="Google" id="ProtNLM"/>
    </source>
</evidence>
<name>A0A1N6PXP7_9GAMM</name>
<dbReference type="Proteomes" id="UP000186895">
    <property type="component" value="Unassembled WGS sequence"/>
</dbReference>